<evidence type="ECO:0000256" key="6">
    <source>
        <dbReference type="SAM" id="Phobius"/>
    </source>
</evidence>
<sequence length="601" mass="66763">MPMQQPEMPHKYEIDSGYPWSRSGGLPRRRAALLKDPTILFTDSPQTVSPSNAHNIAVAKDKPASVVSPLRSTDEEFAFDQQPTWLIPAVADLERLKHMFMPLETGAVRPFLLHTLLRHSGVYAIASCMAPFFSLLLTPFLTRHLTALDYGILTLLNTTLALLGPLAQLGLGAAFVRLYHQCTAWPRERHILFTTLLILLATFSLCMSTLLALLAPWLSQLLLHSAGYEDLFRQAALLLLLQNMTIPGFTWLRAQGRSLAFVALALLNLLVNLALTFLLVGSWQWGNSGVLVAACGGYASVFLCSLPLLGSCLYWRVSWSLAWQLLAYGLSTLPGLISVWVLQSSDRYFLLAFGALTQTASYSIAYTLGNILGPLVIAPFSLAWYSALHIIARKTRARELFALIFRWYCMLLLLMVFGVSLLGDDVLHAFFPPSYTLATPIIPLIALSNLFFGLFELFNLGITLRGKLRFNLILLPLAALVNLGCNGVLVPMYGAMGAAISTLLAYAVLALLAYLVNQRLYSVSFDLKLCCWGLLLGAIYYAFYRCLLPQQNQLLHWLFCSGMLACYAASLWLLNRISVKKAGQHEYVETYPRVSHAERTK</sequence>
<evidence type="ECO:0000256" key="5">
    <source>
        <dbReference type="ARBA" id="ARBA00023136"/>
    </source>
</evidence>
<evidence type="ECO:0000256" key="4">
    <source>
        <dbReference type="ARBA" id="ARBA00022989"/>
    </source>
</evidence>
<feature type="transmembrane region" description="Helical" evidence="6">
    <location>
        <begin position="363"/>
        <end position="388"/>
    </location>
</feature>
<feature type="transmembrane region" description="Helical" evidence="6">
    <location>
        <begin position="523"/>
        <end position="543"/>
    </location>
</feature>
<comment type="subcellular location">
    <subcellularLocation>
        <location evidence="1">Cell membrane</location>
        <topology evidence="1">Multi-pass membrane protein</topology>
    </subcellularLocation>
</comment>
<feature type="transmembrane region" description="Helical" evidence="6">
    <location>
        <begin position="191"/>
        <end position="219"/>
    </location>
</feature>
<dbReference type="AlphaFoldDB" id="A0A402APJ8"/>
<dbReference type="InterPro" id="IPR050833">
    <property type="entry name" value="Poly_Biosynth_Transport"/>
</dbReference>
<evidence type="ECO:0000313" key="7">
    <source>
        <dbReference type="EMBL" id="GCE21022.1"/>
    </source>
</evidence>
<evidence type="ECO:0000256" key="2">
    <source>
        <dbReference type="ARBA" id="ARBA00022475"/>
    </source>
</evidence>
<dbReference type="PANTHER" id="PTHR30250:SF11">
    <property type="entry name" value="O-ANTIGEN TRANSPORTER-RELATED"/>
    <property type="match status" value="1"/>
</dbReference>
<dbReference type="OrthoDB" id="157335at2"/>
<keyword evidence="4 6" id="KW-1133">Transmembrane helix</keyword>
<name>A0A402APJ8_9CHLR</name>
<keyword evidence="3 6" id="KW-0812">Transmembrane</keyword>
<accession>A0A402APJ8</accession>
<dbReference type="EMBL" id="BIFS01000001">
    <property type="protein sequence ID" value="GCE21022.1"/>
    <property type="molecule type" value="Genomic_DNA"/>
</dbReference>
<feature type="transmembrane region" description="Helical" evidence="6">
    <location>
        <begin position="470"/>
        <end position="489"/>
    </location>
</feature>
<dbReference type="GO" id="GO:0005886">
    <property type="term" value="C:plasma membrane"/>
    <property type="evidence" value="ECO:0007669"/>
    <property type="project" value="UniProtKB-SubCell"/>
</dbReference>
<gene>
    <name evidence="7" type="ORF">KDK_48220</name>
</gene>
<proteinExistence type="predicted"/>
<feature type="transmembrane region" description="Helical" evidence="6">
    <location>
        <begin position="121"/>
        <end position="140"/>
    </location>
</feature>
<feature type="transmembrane region" description="Helical" evidence="6">
    <location>
        <begin position="259"/>
        <end position="283"/>
    </location>
</feature>
<evidence type="ECO:0000256" key="1">
    <source>
        <dbReference type="ARBA" id="ARBA00004651"/>
    </source>
</evidence>
<keyword evidence="5 6" id="KW-0472">Membrane</keyword>
<feature type="transmembrane region" description="Helical" evidence="6">
    <location>
        <begin position="321"/>
        <end position="343"/>
    </location>
</feature>
<evidence type="ECO:0000256" key="3">
    <source>
        <dbReference type="ARBA" id="ARBA00022692"/>
    </source>
</evidence>
<feature type="transmembrane region" description="Helical" evidence="6">
    <location>
        <begin position="400"/>
        <end position="423"/>
    </location>
</feature>
<reference evidence="8" key="1">
    <citation type="submission" date="2018-12" db="EMBL/GenBank/DDBJ databases">
        <title>Tengunoibacter tsumagoiensis gen. nov., sp. nov., Dictyobacter kobayashii sp. nov., D. alpinus sp. nov., and D. joshuensis sp. nov. and description of Dictyobacteraceae fam. nov. within the order Ktedonobacterales isolated from Tengu-no-mugimeshi.</title>
        <authorList>
            <person name="Wang C.M."/>
            <person name="Zheng Y."/>
            <person name="Sakai Y."/>
            <person name="Toyoda A."/>
            <person name="Minakuchi Y."/>
            <person name="Abe K."/>
            <person name="Yokota A."/>
            <person name="Yabe S."/>
        </authorList>
    </citation>
    <scope>NUCLEOTIDE SEQUENCE [LARGE SCALE GENOMIC DNA]</scope>
    <source>
        <strain evidence="8">Uno11</strain>
    </source>
</reference>
<organism evidence="7 8">
    <name type="scientific">Dictyobacter kobayashii</name>
    <dbReference type="NCBI Taxonomy" id="2014872"/>
    <lineage>
        <taxon>Bacteria</taxon>
        <taxon>Bacillati</taxon>
        <taxon>Chloroflexota</taxon>
        <taxon>Ktedonobacteria</taxon>
        <taxon>Ktedonobacterales</taxon>
        <taxon>Dictyobacteraceae</taxon>
        <taxon>Dictyobacter</taxon>
    </lineage>
</organism>
<keyword evidence="2" id="KW-1003">Cell membrane</keyword>
<feature type="transmembrane region" description="Helical" evidence="6">
    <location>
        <begin position="289"/>
        <end position="309"/>
    </location>
</feature>
<comment type="caution">
    <text evidence="7">The sequence shown here is derived from an EMBL/GenBank/DDBJ whole genome shotgun (WGS) entry which is preliminary data.</text>
</comment>
<dbReference type="InterPro" id="IPR002797">
    <property type="entry name" value="Polysacc_synth"/>
</dbReference>
<feature type="transmembrane region" description="Helical" evidence="6">
    <location>
        <begin position="231"/>
        <end position="252"/>
    </location>
</feature>
<evidence type="ECO:0000313" key="8">
    <source>
        <dbReference type="Proteomes" id="UP000287188"/>
    </source>
</evidence>
<feature type="transmembrane region" description="Helical" evidence="6">
    <location>
        <begin position="160"/>
        <end position="179"/>
    </location>
</feature>
<keyword evidence="8" id="KW-1185">Reference proteome</keyword>
<feature type="transmembrane region" description="Helical" evidence="6">
    <location>
        <begin position="555"/>
        <end position="574"/>
    </location>
</feature>
<dbReference type="Proteomes" id="UP000287188">
    <property type="component" value="Unassembled WGS sequence"/>
</dbReference>
<dbReference type="Pfam" id="PF01943">
    <property type="entry name" value="Polysacc_synt"/>
    <property type="match status" value="1"/>
</dbReference>
<protein>
    <submittedName>
        <fullName evidence="7">Uncharacterized protein</fullName>
    </submittedName>
</protein>
<dbReference type="RefSeq" id="WP_126552595.1">
    <property type="nucleotide sequence ID" value="NZ_BIFS01000001.1"/>
</dbReference>
<feature type="transmembrane region" description="Helical" evidence="6">
    <location>
        <begin position="495"/>
        <end position="516"/>
    </location>
</feature>
<feature type="transmembrane region" description="Helical" evidence="6">
    <location>
        <begin position="435"/>
        <end position="458"/>
    </location>
</feature>
<dbReference type="PANTHER" id="PTHR30250">
    <property type="entry name" value="PST FAMILY PREDICTED COLANIC ACID TRANSPORTER"/>
    <property type="match status" value="1"/>
</dbReference>